<accession>A0A3M9M1R9</accession>
<keyword evidence="2" id="KW-0560">Oxidoreductase</keyword>
<feature type="domain" description="VOC" evidence="1">
    <location>
        <begin position="14"/>
        <end position="143"/>
    </location>
</feature>
<dbReference type="GO" id="GO:0051213">
    <property type="term" value="F:dioxygenase activity"/>
    <property type="evidence" value="ECO:0007669"/>
    <property type="project" value="UniProtKB-KW"/>
</dbReference>
<organism evidence="2 3">
    <name type="scientific">Flexivirga caeni</name>
    <dbReference type="NCBI Taxonomy" id="2294115"/>
    <lineage>
        <taxon>Bacteria</taxon>
        <taxon>Bacillati</taxon>
        <taxon>Actinomycetota</taxon>
        <taxon>Actinomycetes</taxon>
        <taxon>Micrococcales</taxon>
        <taxon>Dermacoccaceae</taxon>
        <taxon>Flexivirga</taxon>
    </lineage>
</organism>
<evidence type="ECO:0000313" key="2">
    <source>
        <dbReference type="EMBL" id="RNI19514.1"/>
    </source>
</evidence>
<protein>
    <submittedName>
        <fullName evidence="2">Glyoxalase/bleomycin resistance/extradiol dioxygenase family protein</fullName>
    </submittedName>
</protein>
<name>A0A3M9M1R9_9MICO</name>
<reference evidence="2 3" key="1">
    <citation type="submission" date="2018-11" db="EMBL/GenBank/DDBJ databases">
        <title>Draft genome of Simplicispira Flexivirga sp. BO-16.</title>
        <authorList>
            <person name="Im W.T."/>
        </authorList>
    </citation>
    <scope>NUCLEOTIDE SEQUENCE [LARGE SCALE GENOMIC DNA]</scope>
    <source>
        <strain evidence="2 3">BO-16</strain>
    </source>
</reference>
<dbReference type="Pfam" id="PF00903">
    <property type="entry name" value="Glyoxalase"/>
    <property type="match status" value="1"/>
</dbReference>
<comment type="caution">
    <text evidence="2">The sequence shown here is derived from an EMBL/GenBank/DDBJ whole genome shotgun (WGS) entry which is preliminary data.</text>
</comment>
<dbReference type="Proteomes" id="UP000271678">
    <property type="component" value="Unassembled WGS sequence"/>
</dbReference>
<dbReference type="SUPFAM" id="SSF54593">
    <property type="entry name" value="Glyoxalase/Bleomycin resistance protein/Dihydroxybiphenyl dioxygenase"/>
    <property type="match status" value="1"/>
</dbReference>
<dbReference type="Gene3D" id="3.10.180.10">
    <property type="entry name" value="2,3-Dihydroxybiphenyl 1,2-Dioxygenase, domain 1"/>
    <property type="match status" value="1"/>
</dbReference>
<evidence type="ECO:0000313" key="3">
    <source>
        <dbReference type="Proteomes" id="UP000271678"/>
    </source>
</evidence>
<dbReference type="InterPro" id="IPR029068">
    <property type="entry name" value="Glyas_Bleomycin-R_OHBP_Dase"/>
</dbReference>
<dbReference type="RefSeq" id="WP_123272662.1">
    <property type="nucleotide sequence ID" value="NZ_RJJQ01000020.1"/>
</dbReference>
<sequence length="148" mass="15955">MHAADNYVPAGATALVGLRFELFVQDVATSVRFYRSTLGLQPPPTWSGDGYVSLRSGAITIGVQHHAKLPAGHHFSPDRLAGPRGVGLEMVVEVDDVDLAYANAAPHAESCGGSVEPLADQPWGLRDFRLVDPDGYYLRVTSLRRWGG</sequence>
<dbReference type="AlphaFoldDB" id="A0A3M9M1R9"/>
<dbReference type="PROSITE" id="PS51819">
    <property type="entry name" value="VOC"/>
    <property type="match status" value="1"/>
</dbReference>
<dbReference type="InterPro" id="IPR037523">
    <property type="entry name" value="VOC_core"/>
</dbReference>
<dbReference type="EMBL" id="RJJQ01000020">
    <property type="protein sequence ID" value="RNI19514.1"/>
    <property type="molecule type" value="Genomic_DNA"/>
</dbReference>
<gene>
    <name evidence="2" type="ORF">EFY87_16925</name>
</gene>
<keyword evidence="3" id="KW-1185">Reference proteome</keyword>
<dbReference type="OrthoDB" id="3827654at2"/>
<proteinExistence type="predicted"/>
<keyword evidence="2" id="KW-0223">Dioxygenase</keyword>
<evidence type="ECO:0000259" key="1">
    <source>
        <dbReference type="PROSITE" id="PS51819"/>
    </source>
</evidence>
<dbReference type="InterPro" id="IPR004360">
    <property type="entry name" value="Glyas_Fos-R_dOase_dom"/>
</dbReference>